<dbReference type="SUPFAM" id="SSF56300">
    <property type="entry name" value="Metallo-dependent phosphatases"/>
    <property type="match status" value="1"/>
</dbReference>
<dbReference type="EMBL" id="CP036432">
    <property type="protein sequence ID" value="QDV85150.1"/>
    <property type="molecule type" value="Genomic_DNA"/>
</dbReference>
<feature type="domain" description="Metallophosphoesterase TT1561-like" evidence="1">
    <location>
        <begin position="54"/>
        <end position="229"/>
    </location>
</feature>
<dbReference type="Pfam" id="PF14582">
    <property type="entry name" value="Metallophos_3"/>
    <property type="match status" value="1"/>
</dbReference>
<evidence type="ECO:0000259" key="1">
    <source>
        <dbReference type="Pfam" id="PF14582"/>
    </source>
</evidence>
<name>A0ABX5XW43_9BACT</name>
<protein>
    <recommendedName>
        <fullName evidence="1">Metallophosphoesterase TT1561-like domain-containing protein</fullName>
    </recommendedName>
</protein>
<reference evidence="2 3" key="1">
    <citation type="submission" date="2019-02" db="EMBL/GenBank/DDBJ databases">
        <title>Deep-cultivation of Planctomycetes and their phenomic and genomic characterization uncovers novel biology.</title>
        <authorList>
            <person name="Wiegand S."/>
            <person name="Jogler M."/>
            <person name="Boedeker C."/>
            <person name="Pinto D."/>
            <person name="Vollmers J."/>
            <person name="Rivas-Marin E."/>
            <person name="Kohn T."/>
            <person name="Peeters S.H."/>
            <person name="Heuer A."/>
            <person name="Rast P."/>
            <person name="Oberbeckmann S."/>
            <person name="Bunk B."/>
            <person name="Jeske O."/>
            <person name="Meyerdierks A."/>
            <person name="Storesund J.E."/>
            <person name="Kallscheuer N."/>
            <person name="Luecker S."/>
            <person name="Lage O.M."/>
            <person name="Pohl T."/>
            <person name="Merkel B.J."/>
            <person name="Hornburger P."/>
            <person name="Mueller R.-W."/>
            <person name="Bruemmer F."/>
            <person name="Labrenz M."/>
            <person name="Spormann A.M."/>
            <person name="Op den Camp H."/>
            <person name="Overmann J."/>
            <person name="Amann R."/>
            <person name="Jetten M.S.M."/>
            <person name="Mascher T."/>
            <person name="Medema M.H."/>
            <person name="Devos D.P."/>
            <person name="Kaster A.-K."/>
            <person name="Ovreas L."/>
            <person name="Rohde M."/>
            <person name="Galperin M.Y."/>
            <person name="Jogler C."/>
        </authorList>
    </citation>
    <scope>NUCLEOTIDE SEQUENCE [LARGE SCALE GENOMIC DNA]</scope>
    <source>
        <strain evidence="2 3">TBK1r</strain>
    </source>
</reference>
<sequence>MKRLLIGGRLDGQPETLECLSEQYAYHHPDAVCIGGLWAGSHSVDRKMSPRQKDFYRAFFTAAKSMRCPVFVLPGEHDVPLADFARLVMMAELDNPHVHCIHATPYESAGVHVVGVGGDLNEVIDTWNDRLRSSRSAVEYYLRHLTRTPVDHTIVMLTTPPSGQLSMALRSDLAGDTKLASEVIHSVHPELAITFGETESRGVSRIASTCVVNPGRLSDGSVAVLDLSRPDAANFIDAKVSSHAS</sequence>
<organism evidence="2 3">
    <name type="scientific">Stieleria magnilauensis</name>
    <dbReference type="NCBI Taxonomy" id="2527963"/>
    <lineage>
        <taxon>Bacteria</taxon>
        <taxon>Pseudomonadati</taxon>
        <taxon>Planctomycetota</taxon>
        <taxon>Planctomycetia</taxon>
        <taxon>Pirellulales</taxon>
        <taxon>Pirellulaceae</taxon>
        <taxon>Stieleria</taxon>
    </lineage>
</organism>
<evidence type="ECO:0000313" key="2">
    <source>
        <dbReference type="EMBL" id="QDV85150.1"/>
    </source>
</evidence>
<dbReference type="Proteomes" id="UP000318081">
    <property type="component" value="Chromosome"/>
</dbReference>
<gene>
    <name evidence="2" type="ORF">TBK1r_41040</name>
</gene>
<evidence type="ECO:0000313" key="3">
    <source>
        <dbReference type="Proteomes" id="UP000318081"/>
    </source>
</evidence>
<accession>A0ABX5XW43</accession>
<dbReference type="RefSeq" id="WP_145214422.1">
    <property type="nucleotide sequence ID" value="NZ_CP036432.1"/>
</dbReference>
<keyword evidence="3" id="KW-1185">Reference proteome</keyword>
<dbReference type="Gene3D" id="3.60.21.10">
    <property type="match status" value="1"/>
</dbReference>
<dbReference type="InterPro" id="IPR029052">
    <property type="entry name" value="Metallo-depent_PP-like"/>
</dbReference>
<dbReference type="InterPro" id="IPR029461">
    <property type="entry name" value="TT1561-like"/>
</dbReference>
<proteinExistence type="predicted"/>